<evidence type="ECO:0000256" key="1">
    <source>
        <dbReference type="ARBA" id="ARBA00022670"/>
    </source>
</evidence>
<comment type="caution">
    <text evidence="8">The sequence shown here is derived from an EMBL/GenBank/DDBJ whole genome shotgun (WGS) entry which is preliminary data.</text>
</comment>
<keyword evidence="2" id="KW-0479">Metal-binding</keyword>
<dbReference type="InterPro" id="IPR020891">
    <property type="entry name" value="UPF0758_CS"/>
</dbReference>
<dbReference type="InterPro" id="IPR010994">
    <property type="entry name" value="RuvA_2-like"/>
</dbReference>
<evidence type="ECO:0000256" key="3">
    <source>
        <dbReference type="ARBA" id="ARBA00022801"/>
    </source>
</evidence>
<dbReference type="InterPro" id="IPR025657">
    <property type="entry name" value="RadC_JAB"/>
</dbReference>
<dbReference type="GO" id="GO:0006508">
    <property type="term" value="P:proteolysis"/>
    <property type="evidence" value="ECO:0007669"/>
    <property type="project" value="UniProtKB-KW"/>
</dbReference>
<dbReference type="GO" id="GO:0008237">
    <property type="term" value="F:metallopeptidase activity"/>
    <property type="evidence" value="ECO:0007669"/>
    <property type="project" value="UniProtKB-KW"/>
</dbReference>
<dbReference type="Pfam" id="PF04002">
    <property type="entry name" value="RadC"/>
    <property type="match status" value="1"/>
</dbReference>
<evidence type="ECO:0000256" key="4">
    <source>
        <dbReference type="ARBA" id="ARBA00022833"/>
    </source>
</evidence>
<dbReference type="InterPro" id="IPR001405">
    <property type="entry name" value="UPF0758"/>
</dbReference>
<sequence length="243" mass="26353">MQRVVEGRNRYHLSVKELPRDERPRERLRQLGAGVLTNAELLAIILNTGTRGESVIDLAQRLLVEHGGLVGLARVDFETLRRAHGLGEAKAAKLKAALELGRRLALAQPEERPTIRTPEDAYAVAGAEMAALEQEHLRVLLLDTKNRVLRTVTVSQGNVSGAQVRVAEVFKDAIRHNAPALILLHNHPSGDPTPSQADIVLTASVVHAGELLGIEVVDHLVIGHGDFRSLRRLGLGFGGNGAR</sequence>
<evidence type="ECO:0000256" key="5">
    <source>
        <dbReference type="ARBA" id="ARBA00023049"/>
    </source>
</evidence>
<keyword evidence="3" id="KW-0378">Hydrolase</keyword>
<protein>
    <submittedName>
        <fullName evidence="8">JAB domain-containing protein</fullName>
    </submittedName>
</protein>
<dbReference type="PANTHER" id="PTHR30471:SF3">
    <property type="entry name" value="UPF0758 PROTEIN YEES-RELATED"/>
    <property type="match status" value="1"/>
</dbReference>
<evidence type="ECO:0000313" key="8">
    <source>
        <dbReference type="EMBL" id="HEX71123.1"/>
    </source>
</evidence>
<name>A0A7C2WBR4_9BACT</name>
<dbReference type="AlphaFoldDB" id="A0A7C2WBR4"/>
<dbReference type="Gene3D" id="3.40.140.10">
    <property type="entry name" value="Cytidine Deaminase, domain 2"/>
    <property type="match status" value="1"/>
</dbReference>
<dbReference type="EMBL" id="DSID01000587">
    <property type="protein sequence ID" value="HEX71123.1"/>
    <property type="molecule type" value="Genomic_DNA"/>
</dbReference>
<dbReference type="GO" id="GO:0046872">
    <property type="term" value="F:metal ion binding"/>
    <property type="evidence" value="ECO:0007669"/>
    <property type="project" value="UniProtKB-KW"/>
</dbReference>
<dbReference type="PROSITE" id="PS50249">
    <property type="entry name" value="MPN"/>
    <property type="match status" value="1"/>
</dbReference>
<gene>
    <name evidence="8" type="ORF">ENP13_07750</name>
</gene>
<proteinExistence type="inferred from homology"/>
<comment type="similarity">
    <text evidence="6">Belongs to the UPF0758 family.</text>
</comment>
<reference evidence="8" key="1">
    <citation type="journal article" date="2020" name="mSystems">
        <title>Genome- and Community-Level Interaction Insights into Carbon Utilization and Element Cycling Functions of Hydrothermarchaeota in Hydrothermal Sediment.</title>
        <authorList>
            <person name="Zhou Z."/>
            <person name="Liu Y."/>
            <person name="Xu W."/>
            <person name="Pan J."/>
            <person name="Luo Z.H."/>
            <person name="Li M."/>
        </authorList>
    </citation>
    <scope>NUCLEOTIDE SEQUENCE [LARGE SCALE GENOMIC DNA]</scope>
    <source>
        <strain evidence="8">SpSt-192</strain>
    </source>
</reference>
<evidence type="ECO:0000256" key="6">
    <source>
        <dbReference type="RuleBase" id="RU003797"/>
    </source>
</evidence>
<dbReference type="PANTHER" id="PTHR30471">
    <property type="entry name" value="DNA REPAIR PROTEIN RADC"/>
    <property type="match status" value="1"/>
</dbReference>
<keyword evidence="5" id="KW-0482">Metalloprotease</keyword>
<dbReference type="PROSITE" id="PS01302">
    <property type="entry name" value="UPF0758"/>
    <property type="match status" value="1"/>
</dbReference>
<dbReference type="NCBIfam" id="NF000642">
    <property type="entry name" value="PRK00024.1"/>
    <property type="match status" value="1"/>
</dbReference>
<accession>A0A7C2WBR4</accession>
<dbReference type="NCBIfam" id="TIGR00608">
    <property type="entry name" value="radc"/>
    <property type="match status" value="1"/>
</dbReference>
<dbReference type="SUPFAM" id="SSF47781">
    <property type="entry name" value="RuvA domain 2-like"/>
    <property type="match status" value="1"/>
</dbReference>
<organism evidence="8">
    <name type="scientific">Thermorudis sp</name>
    <dbReference type="NCBI Taxonomy" id="1969470"/>
    <lineage>
        <taxon>Bacteria</taxon>
        <taxon>Pseudomonadati</taxon>
        <taxon>Thermomicrobiota</taxon>
        <taxon>Thermomicrobia</taxon>
        <taxon>Thermomicrobia incertae sedis</taxon>
        <taxon>Thermorudis</taxon>
    </lineage>
</organism>
<keyword evidence="4" id="KW-0862">Zinc</keyword>
<dbReference type="SUPFAM" id="SSF102712">
    <property type="entry name" value="JAB1/MPN domain"/>
    <property type="match status" value="1"/>
</dbReference>
<feature type="domain" description="MPN" evidence="7">
    <location>
        <begin position="114"/>
        <end position="236"/>
    </location>
</feature>
<evidence type="ECO:0000259" key="7">
    <source>
        <dbReference type="PROSITE" id="PS50249"/>
    </source>
</evidence>
<dbReference type="InterPro" id="IPR046778">
    <property type="entry name" value="UPF0758_N"/>
</dbReference>
<dbReference type="Pfam" id="PF20582">
    <property type="entry name" value="UPF0758_N"/>
    <property type="match status" value="1"/>
</dbReference>
<evidence type="ECO:0000256" key="2">
    <source>
        <dbReference type="ARBA" id="ARBA00022723"/>
    </source>
</evidence>
<keyword evidence="1" id="KW-0645">Protease</keyword>
<dbReference type="CDD" id="cd08071">
    <property type="entry name" value="MPN_DUF2466"/>
    <property type="match status" value="1"/>
</dbReference>
<dbReference type="InterPro" id="IPR037518">
    <property type="entry name" value="MPN"/>
</dbReference>